<protein>
    <recommendedName>
        <fullName evidence="7">Clathrin/coatomer adaptor adaptin-like N-terminal domain-containing protein</fullName>
    </recommendedName>
</protein>
<keyword evidence="5" id="KW-0472">Membrane</keyword>
<dbReference type="GO" id="GO:0006886">
    <property type="term" value="P:intracellular protein transport"/>
    <property type="evidence" value="ECO:0007669"/>
    <property type="project" value="InterPro"/>
</dbReference>
<accession>A0A819ZJ06</accession>
<dbReference type="PANTHER" id="PTHR11134">
    <property type="entry name" value="ADAPTOR COMPLEX SUBUNIT BETA FAMILY MEMBER"/>
    <property type="match status" value="1"/>
</dbReference>
<dbReference type="GO" id="GO:0030117">
    <property type="term" value="C:membrane coat"/>
    <property type="evidence" value="ECO:0007669"/>
    <property type="project" value="InterPro"/>
</dbReference>
<evidence type="ECO:0000313" key="9">
    <source>
        <dbReference type="Proteomes" id="UP000663823"/>
    </source>
</evidence>
<evidence type="ECO:0000313" key="8">
    <source>
        <dbReference type="EMBL" id="CAF4177823.1"/>
    </source>
</evidence>
<dbReference type="Proteomes" id="UP000663823">
    <property type="component" value="Unassembled WGS sequence"/>
</dbReference>
<proteinExistence type="inferred from homology"/>
<dbReference type="SUPFAM" id="SSF48371">
    <property type="entry name" value="ARM repeat"/>
    <property type="match status" value="1"/>
</dbReference>
<comment type="caution">
    <text evidence="8">The sequence shown here is derived from an EMBL/GenBank/DDBJ whole genome shotgun (WGS) entry which is preliminary data.</text>
</comment>
<feature type="region of interest" description="Disordered" evidence="6">
    <location>
        <begin position="1"/>
        <end position="33"/>
    </location>
</feature>
<dbReference type="GO" id="GO:0012505">
    <property type="term" value="C:endomembrane system"/>
    <property type="evidence" value="ECO:0007669"/>
    <property type="project" value="UniProtKB-SubCell"/>
</dbReference>
<keyword evidence="3" id="KW-0813">Transport</keyword>
<evidence type="ECO:0000256" key="5">
    <source>
        <dbReference type="ARBA" id="ARBA00023136"/>
    </source>
</evidence>
<comment type="subcellular location">
    <subcellularLocation>
        <location evidence="1">Endomembrane system</location>
    </subcellularLocation>
</comment>
<evidence type="ECO:0000259" key="7">
    <source>
        <dbReference type="Pfam" id="PF01602"/>
    </source>
</evidence>
<organism evidence="8 9">
    <name type="scientific">Rotaria sordida</name>
    <dbReference type="NCBI Taxonomy" id="392033"/>
    <lineage>
        <taxon>Eukaryota</taxon>
        <taxon>Metazoa</taxon>
        <taxon>Spiralia</taxon>
        <taxon>Gnathifera</taxon>
        <taxon>Rotifera</taxon>
        <taxon>Eurotatoria</taxon>
        <taxon>Bdelloidea</taxon>
        <taxon>Philodinida</taxon>
        <taxon>Philodinidae</taxon>
        <taxon>Rotaria</taxon>
    </lineage>
</organism>
<name>A0A819ZJ06_9BILA</name>
<evidence type="ECO:0000256" key="2">
    <source>
        <dbReference type="ARBA" id="ARBA00006613"/>
    </source>
</evidence>
<dbReference type="InterPro" id="IPR026739">
    <property type="entry name" value="AP_beta"/>
</dbReference>
<evidence type="ECO:0000256" key="6">
    <source>
        <dbReference type="SAM" id="MobiDB-lite"/>
    </source>
</evidence>
<dbReference type="AlphaFoldDB" id="A0A819ZJ06"/>
<evidence type="ECO:0000256" key="4">
    <source>
        <dbReference type="ARBA" id="ARBA00022927"/>
    </source>
</evidence>
<comment type="similarity">
    <text evidence="2">Belongs to the adaptor complexes large subunit family.</text>
</comment>
<dbReference type="InterPro" id="IPR016024">
    <property type="entry name" value="ARM-type_fold"/>
</dbReference>
<dbReference type="Gene3D" id="1.25.10.10">
    <property type="entry name" value="Leucine-rich Repeat Variant"/>
    <property type="match status" value="1"/>
</dbReference>
<dbReference type="GO" id="GO:0016192">
    <property type="term" value="P:vesicle-mediated transport"/>
    <property type="evidence" value="ECO:0007669"/>
    <property type="project" value="InterPro"/>
</dbReference>
<sequence length="108" mass="12218">MNINERSLTTMSTLNAQGSRGTSNQSDEQTEPSTTLSIFALDYKKHEDLKQMLDSNKDNLKLEAMRRIIGMIAKGKDAADLFPAVVKNVVSKNMEIKKLVYVYLMRYA</sequence>
<keyword evidence="4" id="KW-0653">Protein transport</keyword>
<dbReference type="Pfam" id="PF01602">
    <property type="entry name" value="Adaptin_N"/>
    <property type="match status" value="1"/>
</dbReference>
<reference evidence="8" key="1">
    <citation type="submission" date="2021-02" db="EMBL/GenBank/DDBJ databases">
        <authorList>
            <person name="Nowell W R."/>
        </authorList>
    </citation>
    <scope>NUCLEOTIDE SEQUENCE</scope>
</reference>
<dbReference type="EMBL" id="CAJOAX010018018">
    <property type="protein sequence ID" value="CAF4177823.1"/>
    <property type="molecule type" value="Genomic_DNA"/>
</dbReference>
<evidence type="ECO:0000256" key="1">
    <source>
        <dbReference type="ARBA" id="ARBA00004308"/>
    </source>
</evidence>
<feature type="non-terminal residue" evidence="8">
    <location>
        <position position="1"/>
    </location>
</feature>
<gene>
    <name evidence="8" type="ORF">OTI717_LOCUS37528</name>
</gene>
<feature type="domain" description="Clathrin/coatomer adaptor adaptin-like N-terminal" evidence="7">
    <location>
        <begin position="45"/>
        <end position="108"/>
    </location>
</feature>
<dbReference type="InterPro" id="IPR002553">
    <property type="entry name" value="Clathrin/coatomer_adapt-like_N"/>
</dbReference>
<evidence type="ECO:0000256" key="3">
    <source>
        <dbReference type="ARBA" id="ARBA00022448"/>
    </source>
</evidence>
<dbReference type="InterPro" id="IPR011989">
    <property type="entry name" value="ARM-like"/>
</dbReference>